<dbReference type="AlphaFoldDB" id="A0A7D8UPB6"/>
<dbReference type="Proteomes" id="UP000481288">
    <property type="component" value="Unassembled WGS sequence"/>
</dbReference>
<dbReference type="OrthoDB" id="6846267at2759"/>
<sequence>MTDTTDFASRCQPFITDFNGHAIHQYRGIKYGSLSRRFADPKAISFESYADKLDCTRFGPICPQVSTDFHHLLRVPEEIKSLEPKVDQDEFECLNLAITVPVRSRKGLPVMIWIHGGSQVMTFIPASSPCADNIPFVANSMNQKQPMIVVYINYRLNIFAFGDGNGSQNLALKDQRLAIDWTVKHIESFSGDPNNITLAGESAGAVYVHAHMLTEAPIQRAILQSGSLHLSPPQDPIRGKGICVTLGNILEKDGLTLASAPVNTLLGALAESKVVSMWLQLTEELSGWETRISHIDQLLIGDAEYESIIWRNGVETMTAAEIVACFDSAGDQALQLKSLYNIDADRPTSCKFGALDFINDTRFTLPVIIIRDEYRNAEKSVYHYTFDQANPWQASSRAHHAVDLLMLFGNLNLNAAAAAVRQEVQDKWLSFCNGQAPWPEDGVYAFGPYGRCTLITPEEYESRRRVRHCAFLKNIGSGQINPICGKLAAGRISLLN</sequence>
<dbReference type="Pfam" id="PF00135">
    <property type="entry name" value="COesterase"/>
    <property type="match status" value="1"/>
</dbReference>
<dbReference type="InterPro" id="IPR029058">
    <property type="entry name" value="AB_hydrolase_fold"/>
</dbReference>
<dbReference type="EMBL" id="QGMG01000369">
    <property type="protein sequence ID" value="TVY54155.1"/>
    <property type="molecule type" value="Genomic_DNA"/>
</dbReference>
<dbReference type="SUPFAM" id="SSF53474">
    <property type="entry name" value="alpha/beta-Hydrolases"/>
    <property type="match status" value="1"/>
</dbReference>
<comment type="caution">
    <text evidence="2">The sequence shown here is derived from an EMBL/GenBank/DDBJ whole genome shotgun (WGS) entry which is preliminary data.</text>
</comment>
<organism evidence="2 3">
    <name type="scientific">Lachnellula cervina</name>
    <dbReference type="NCBI Taxonomy" id="1316786"/>
    <lineage>
        <taxon>Eukaryota</taxon>
        <taxon>Fungi</taxon>
        <taxon>Dikarya</taxon>
        <taxon>Ascomycota</taxon>
        <taxon>Pezizomycotina</taxon>
        <taxon>Leotiomycetes</taxon>
        <taxon>Helotiales</taxon>
        <taxon>Lachnaceae</taxon>
        <taxon>Lachnellula</taxon>
    </lineage>
</organism>
<proteinExistence type="predicted"/>
<evidence type="ECO:0000313" key="3">
    <source>
        <dbReference type="Proteomes" id="UP000481288"/>
    </source>
</evidence>
<dbReference type="PANTHER" id="PTHR43142">
    <property type="entry name" value="CARBOXYLIC ESTER HYDROLASE"/>
    <property type="match status" value="1"/>
</dbReference>
<keyword evidence="3" id="KW-1185">Reference proteome</keyword>
<evidence type="ECO:0000259" key="1">
    <source>
        <dbReference type="Pfam" id="PF00135"/>
    </source>
</evidence>
<reference evidence="2 3" key="1">
    <citation type="submission" date="2018-05" db="EMBL/GenBank/DDBJ databases">
        <title>Whole genome sequencing for identification of molecular markers to develop diagnostic detection tools for the regulated plant pathogen Lachnellula willkommii.</title>
        <authorList>
            <person name="Giroux E."/>
            <person name="Bilodeau G."/>
        </authorList>
    </citation>
    <scope>NUCLEOTIDE SEQUENCE [LARGE SCALE GENOMIC DNA]</scope>
    <source>
        <strain evidence="2 3">CBS 625.97</strain>
    </source>
</reference>
<name>A0A7D8UPB6_9HELO</name>
<accession>A0A7D8UPB6</accession>
<gene>
    <name evidence="2" type="primary">LIP3_0</name>
    <name evidence="2" type="ORF">LCER1_G003186</name>
</gene>
<dbReference type="InterPro" id="IPR002018">
    <property type="entry name" value="CarbesteraseB"/>
</dbReference>
<evidence type="ECO:0000313" key="2">
    <source>
        <dbReference type="EMBL" id="TVY54155.1"/>
    </source>
</evidence>
<dbReference type="Gene3D" id="3.40.50.1820">
    <property type="entry name" value="alpha/beta hydrolase"/>
    <property type="match status" value="1"/>
</dbReference>
<protein>
    <submittedName>
        <fullName evidence="2">Lipase 3</fullName>
    </submittedName>
</protein>
<feature type="domain" description="Carboxylesterase type B" evidence="1">
    <location>
        <begin position="20"/>
        <end position="228"/>
    </location>
</feature>
<dbReference type="PANTHER" id="PTHR43142:SF5">
    <property type="entry name" value="CARBOXYLIC ESTER HYDROLASE"/>
    <property type="match status" value="1"/>
</dbReference>